<dbReference type="Pfam" id="PF03810">
    <property type="entry name" value="IBN_N"/>
    <property type="match status" value="1"/>
</dbReference>
<dbReference type="SMART" id="SM00913">
    <property type="entry name" value="IBN_N"/>
    <property type="match status" value="1"/>
</dbReference>
<dbReference type="EMBL" id="JACEGQ020000015">
    <property type="protein sequence ID" value="KAH8487666.1"/>
    <property type="molecule type" value="Genomic_DNA"/>
</dbReference>
<feature type="domain" description="Importin N-terminal" evidence="6">
    <location>
        <begin position="23"/>
        <end position="103"/>
    </location>
</feature>
<keyword evidence="4" id="KW-0677">Repeat</keyword>
<comment type="caution">
    <text evidence="7">The sequence shown here is derived from an EMBL/GenBank/DDBJ whole genome shotgun (WGS) entry which is preliminary data.</text>
</comment>
<organism evidence="7 8">
    <name type="scientific">Populus deltoides</name>
    <name type="common">Eastern poplar</name>
    <name type="synonym">Eastern cottonwood</name>
    <dbReference type="NCBI Taxonomy" id="3696"/>
    <lineage>
        <taxon>Eukaryota</taxon>
        <taxon>Viridiplantae</taxon>
        <taxon>Streptophyta</taxon>
        <taxon>Embryophyta</taxon>
        <taxon>Tracheophyta</taxon>
        <taxon>Spermatophyta</taxon>
        <taxon>Magnoliopsida</taxon>
        <taxon>eudicotyledons</taxon>
        <taxon>Gunneridae</taxon>
        <taxon>Pentapetalae</taxon>
        <taxon>rosids</taxon>
        <taxon>fabids</taxon>
        <taxon>Malpighiales</taxon>
        <taxon>Salicaceae</taxon>
        <taxon>Saliceae</taxon>
        <taxon>Populus</taxon>
    </lineage>
</organism>
<proteinExistence type="predicted"/>
<evidence type="ECO:0000313" key="7">
    <source>
        <dbReference type="EMBL" id="KAH8487666.1"/>
    </source>
</evidence>
<evidence type="ECO:0000256" key="1">
    <source>
        <dbReference type="ARBA" id="ARBA00004496"/>
    </source>
</evidence>
<keyword evidence="3" id="KW-0963">Cytoplasm</keyword>
<evidence type="ECO:0000256" key="5">
    <source>
        <dbReference type="ARBA" id="ARBA00022927"/>
    </source>
</evidence>
<keyword evidence="2" id="KW-0813">Transport</keyword>
<evidence type="ECO:0000256" key="2">
    <source>
        <dbReference type="ARBA" id="ARBA00022448"/>
    </source>
</evidence>
<dbReference type="Pfam" id="PF25574">
    <property type="entry name" value="TPR_IMB1"/>
    <property type="match status" value="1"/>
</dbReference>
<reference evidence="7" key="1">
    <citation type="journal article" date="2021" name="J. Hered.">
        <title>Genome Assembly of Salicaceae Populus deltoides (Eastern Cottonwood) I-69 Based on Nanopore Sequencing and Hi-C Technologies.</title>
        <authorList>
            <person name="Bai S."/>
            <person name="Wu H."/>
            <person name="Zhang J."/>
            <person name="Pan Z."/>
            <person name="Zhao W."/>
            <person name="Li Z."/>
            <person name="Tong C."/>
        </authorList>
    </citation>
    <scope>NUCLEOTIDE SEQUENCE</scope>
    <source>
        <tissue evidence="7">Leaf</tissue>
    </source>
</reference>
<dbReference type="GO" id="GO:0005737">
    <property type="term" value="C:cytoplasm"/>
    <property type="evidence" value="ECO:0007669"/>
    <property type="project" value="UniProtKB-SubCell"/>
</dbReference>
<name>A0A8T2X366_POPDE</name>
<dbReference type="GO" id="GO:0006606">
    <property type="term" value="P:protein import into nucleus"/>
    <property type="evidence" value="ECO:0007669"/>
    <property type="project" value="InterPro"/>
</dbReference>
<evidence type="ECO:0000313" key="8">
    <source>
        <dbReference type="Proteomes" id="UP000807159"/>
    </source>
</evidence>
<dbReference type="Gene3D" id="1.25.10.10">
    <property type="entry name" value="Leucine-rich Repeat Variant"/>
    <property type="match status" value="1"/>
</dbReference>
<dbReference type="Proteomes" id="UP000807159">
    <property type="component" value="Chromosome 15"/>
</dbReference>
<comment type="subcellular location">
    <subcellularLocation>
        <location evidence="1">Cytoplasm</location>
    </subcellularLocation>
</comment>
<gene>
    <name evidence="7" type="ORF">H0E87_026302</name>
</gene>
<protein>
    <recommendedName>
        <fullName evidence="6">Importin N-terminal domain-containing protein</fullName>
    </recommendedName>
</protein>
<dbReference type="GO" id="GO:0031267">
    <property type="term" value="F:small GTPase binding"/>
    <property type="evidence" value="ECO:0007669"/>
    <property type="project" value="InterPro"/>
</dbReference>
<dbReference type="InterPro" id="IPR011989">
    <property type="entry name" value="ARM-like"/>
</dbReference>
<dbReference type="InterPro" id="IPR040122">
    <property type="entry name" value="Importin_beta"/>
</dbReference>
<dbReference type="Pfam" id="PF13513">
    <property type="entry name" value="HEAT_EZ"/>
    <property type="match status" value="1"/>
</dbReference>
<dbReference type="InterPro" id="IPR001494">
    <property type="entry name" value="Importin-beta_N"/>
</dbReference>
<dbReference type="AlphaFoldDB" id="A0A8T2X366"/>
<evidence type="ECO:0000259" key="6">
    <source>
        <dbReference type="PROSITE" id="PS50166"/>
    </source>
</evidence>
<dbReference type="SUPFAM" id="SSF48371">
    <property type="entry name" value="ARM repeat"/>
    <property type="match status" value="1"/>
</dbReference>
<evidence type="ECO:0000256" key="4">
    <source>
        <dbReference type="ARBA" id="ARBA00022737"/>
    </source>
</evidence>
<sequence length="844" mass="93368">MAMEVTQVLLNAQSIDGNVRKHAEESLKQFQEQNLPGFLFSLSGELANDEKPVDSRKLAGLILKNALDAKEQHRKLELVQRWLSLDNNVKGQIKVFLLKTLASPVPDARSTASQVIAKIAGIELPQRQWPELIGSLLSNIHQLPAHVKQATLETLGYLCEEVSPDVVDQDHVNKILTAVVQGMNASEGNNDVRLAATRALYNALGFAQANFSNDMERDYIMRVVCESTLSPEVKIRQAAFECLVSISSTYYEKLAPYIQDIFNITAKAVREDDEPVALQAIEFWSSICDEEIDILEEYGGDFTGDSEIPCFYFIKQALPALVPMLLETLLKQEEDQDQDEGAWNIAMAGGTCLGLVARTVGDDIVQLVMPFIEENITKPDWRQREAATYAFGSILEGPSPDKLTTLVNVALNFMLTALTKDPNNHVKDTTAWTLGRIFEFLHGSTVDTPIITQANCQQIVTVLLQSMKDVANVAEKACGALYFPCPGEDAGESRLRTAAYETLNEVVRCSTDETAPMVLQLVPVIMMELHNTLEGQKLSSDEREKQGELQGLLCGCLQVIIQKLGSSEPTKYVFMQYADQIMGLFLRVFACRSATVHEEAMLAIGALAYATGPDFAKYMPEFYKYLEMGLQNFEEYQVCAVTVGVVGDICRALEDKTLPYCDGIMTQLLKDLSSNQLHRSVKPPIFSSFGDIALAIGENFEKYLMYAMPMLQSAAELSAHTADADDEITEYTNSLRNGILEAYSGILQGFKNSPKTQLLIPYAPHILQFLDSMYMEKDMDDVVMKTAIGVLGDLADTLGSNAGSLIQQSLSSKDFLNECLSSDDHMIKESAEWAKLAISRAISV</sequence>
<dbReference type="PANTHER" id="PTHR10527">
    <property type="entry name" value="IMPORTIN BETA"/>
    <property type="match status" value="1"/>
</dbReference>
<dbReference type="InterPro" id="IPR058584">
    <property type="entry name" value="IMB1_TNPO1-like_TPR"/>
</dbReference>
<evidence type="ECO:0000256" key="3">
    <source>
        <dbReference type="ARBA" id="ARBA00022490"/>
    </source>
</evidence>
<keyword evidence="8" id="KW-1185">Reference proteome</keyword>
<dbReference type="PROSITE" id="PS50166">
    <property type="entry name" value="IMPORTIN_B_NT"/>
    <property type="match status" value="1"/>
</dbReference>
<keyword evidence="5" id="KW-0653">Protein transport</keyword>
<accession>A0A8T2X366</accession>
<dbReference type="InterPro" id="IPR016024">
    <property type="entry name" value="ARM-type_fold"/>
</dbReference>